<dbReference type="Pfam" id="PF13412">
    <property type="entry name" value="HTH_24"/>
    <property type="match status" value="1"/>
</dbReference>
<keyword evidence="4" id="KW-0804">Transcription</keyword>
<dbReference type="RefSeq" id="WP_237442912.1">
    <property type="nucleotide sequence ID" value="NZ_CAKLPX010000001.1"/>
</dbReference>
<organism evidence="7 8">
    <name type="scientific">Sinobacterium norvegicum</name>
    <dbReference type="NCBI Taxonomy" id="1641715"/>
    <lineage>
        <taxon>Bacteria</taxon>
        <taxon>Pseudomonadati</taxon>
        <taxon>Pseudomonadota</taxon>
        <taxon>Gammaproteobacteria</taxon>
        <taxon>Cellvibrionales</taxon>
        <taxon>Spongiibacteraceae</taxon>
        <taxon>Sinobacterium</taxon>
    </lineage>
</organism>
<dbReference type="InterPro" id="IPR019888">
    <property type="entry name" value="Tscrpt_reg_AsnC-like"/>
</dbReference>
<keyword evidence="3" id="KW-0010">Activator</keyword>
<dbReference type="Pfam" id="PF01037">
    <property type="entry name" value="AsnC_trans_reg"/>
    <property type="match status" value="1"/>
</dbReference>
<dbReference type="InterPro" id="IPR011991">
    <property type="entry name" value="ArsR-like_HTH"/>
</dbReference>
<evidence type="ECO:0000256" key="3">
    <source>
        <dbReference type="ARBA" id="ARBA00023159"/>
    </source>
</evidence>
<comment type="caution">
    <text evidence="7">The sequence shown here is derived from an EMBL/GenBank/DDBJ whole genome shotgun (WGS) entry which is preliminary data.</text>
</comment>
<dbReference type="InterPro" id="IPR036388">
    <property type="entry name" value="WH-like_DNA-bd_sf"/>
</dbReference>
<dbReference type="InterPro" id="IPR036390">
    <property type="entry name" value="WH_DNA-bd_sf"/>
</dbReference>
<dbReference type="SMART" id="SM00344">
    <property type="entry name" value="HTH_ASNC"/>
    <property type="match status" value="1"/>
</dbReference>
<sequence>MDKINERILRELKSDARISNVDLADRVGLSASACLRRVQELERSGVITGYRAVLNPAKMNIGCTAYIAVGLSDHTKVAQLEFEQGIKAIDQIRECHNVSGAFEYLLRVETQDLATYKTLHSDVIGSLPRVRSITTYIVMESCKDDRA</sequence>
<evidence type="ECO:0000256" key="4">
    <source>
        <dbReference type="ARBA" id="ARBA00023163"/>
    </source>
</evidence>
<dbReference type="SUPFAM" id="SSF46785">
    <property type="entry name" value="Winged helix' DNA-binding domain"/>
    <property type="match status" value="1"/>
</dbReference>
<dbReference type="InterPro" id="IPR019885">
    <property type="entry name" value="Tscrpt_reg_HTH_AsnC-type_CS"/>
</dbReference>
<evidence type="ECO:0000256" key="2">
    <source>
        <dbReference type="ARBA" id="ARBA00023125"/>
    </source>
</evidence>
<dbReference type="Proteomes" id="UP000838100">
    <property type="component" value="Unassembled WGS sequence"/>
</dbReference>
<dbReference type="Gene3D" id="3.30.70.920">
    <property type="match status" value="1"/>
</dbReference>
<evidence type="ECO:0000313" key="8">
    <source>
        <dbReference type="Proteomes" id="UP000838100"/>
    </source>
</evidence>
<reference evidence="7" key="1">
    <citation type="submission" date="2021-12" db="EMBL/GenBank/DDBJ databases">
        <authorList>
            <person name="Rodrigo-Torres L."/>
            <person name="Arahal R. D."/>
            <person name="Lucena T."/>
        </authorList>
    </citation>
    <scope>NUCLEOTIDE SEQUENCE</scope>
    <source>
        <strain evidence="7">CECT 8267</strain>
    </source>
</reference>
<dbReference type="SUPFAM" id="SSF54909">
    <property type="entry name" value="Dimeric alpha+beta barrel"/>
    <property type="match status" value="1"/>
</dbReference>
<gene>
    <name evidence="7" type="primary">lrp_1</name>
    <name evidence="7" type="ORF">SIN8267_00318</name>
</gene>
<evidence type="ECO:0000259" key="6">
    <source>
        <dbReference type="PROSITE" id="PS50956"/>
    </source>
</evidence>
<dbReference type="Gene3D" id="1.10.10.10">
    <property type="entry name" value="Winged helix-like DNA-binding domain superfamily/Winged helix DNA-binding domain"/>
    <property type="match status" value="1"/>
</dbReference>
<protein>
    <recommendedName>
        <fullName evidence="5">Leucine-responsive regulatory protein</fullName>
    </recommendedName>
</protein>
<dbReference type="CDD" id="cd00090">
    <property type="entry name" value="HTH_ARSR"/>
    <property type="match status" value="1"/>
</dbReference>
<dbReference type="PANTHER" id="PTHR30154">
    <property type="entry name" value="LEUCINE-RESPONSIVE REGULATORY PROTEIN"/>
    <property type="match status" value="1"/>
</dbReference>
<evidence type="ECO:0000256" key="5">
    <source>
        <dbReference type="ARBA" id="ARBA00039227"/>
    </source>
</evidence>
<dbReference type="PANTHER" id="PTHR30154:SF0">
    <property type="entry name" value="LEUCINE-RESPONSIVE REGULATORY PROTEIN"/>
    <property type="match status" value="1"/>
</dbReference>
<name>A0ABN8ED98_9GAMM</name>
<dbReference type="PRINTS" id="PR00033">
    <property type="entry name" value="HTHASNC"/>
</dbReference>
<dbReference type="InterPro" id="IPR011008">
    <property type="entry name" value="Dimeric_a/b-barrel"/>
</dbReference>
<proteinExistence type="predicted"/>
<keyword evidence="2" id="KW-0238">DNA-binding</keyword>
<keyword evidence="1" id="KW-0805">Transcription regulation</keyword>
<evidence type="ECO:0000313" key="7">
    <source>
        <dbReference type="EMBL" id="CAH0990226.1"/>
    </source>
</evidence>
<dbReference type="InterPro" id="IPR019887">
    <property type="entry name" value="Tscrpt_reg_AsnC/Lrp_C"/>
</dbReference>
<keyword evidence="8" id="KW-1185">Reference proteome</keyword>
<dbReference type="PROSITE" id="PS50956">
    <property type="entry name" value="HTH_ASNC_2"/>
    <property type="match status" value="1"/>
</dbReference>
<dbReference type="PROSITE" id="PS00519">
    <property type="entry name" value="HTH_ASNC_1"/>
    <property type="match status" value="1"/>
</dbReference>
<dbReference type="InterPro" id="IPR000485">
    <property type="entry name" value="AsnC-type_HTH_dom"/>
</dbReference>
<evidence type="ECO:0000256" key="1">
    <source>
        <dbReference type="ARBA" id="ARBA00023015"/>
    </source>
</evidence>
<dbReference type="EMBL" id="CAKLPX010000001">
    <property type="protein sequence ID" value="CAH0990226.1"/>
    <property type="molecule type" value="Genomic_DNA"/>
</dbReference>
<feature type="domain" description="HTH asnC-type" evidence="6">
    <location>
        <begin position="1"/>
        <end position="62"/>
    </location>
</feature>
<accession>A0ABN8ED98</accession>